<dbReference type="InterPro" id="IPR056884">
    <property type="entry name" value="NPHP3-like_N"/>
</dbReference>
<gene>
    <name evidence="4" type="ORF">GOMPHAMPRED_004844</name>
</gene>
<dbReference type="InterPro" id="IPR056125">
    <property type="entry name" value="DUF7708"/>
</dbReference>
<comment type="caution">
    <text evidence="4">The sequence shown here is derived from an EMBL/GenBank/DDBJ whole genome shotgun (WGS) entry which is preliminary data.</text>
</comment>
<evidence type="ECO:0000259" key="3">
    <source>
        <dbReference type="Pfam" id="PF24883"/>
    </source>
</evidence>
<protein>
    <submittedName>
        <fullName evidence="4">Uncharacterized protein</fullName>
    </submittedName>
</protein>
<reference evidence="4" key="1">
    <citation type="submission" date="2021-03" db="EMBL/GenBank/DDBJ databases">
        <authorList>
            <person name="Tagirdzhanova G."/>
        </authorList>
    </citation>
    <scope>NUCLEOTIDE SEQUENCE</scope>
</reference>
<dbReference type="Proteomes" id="UP000664169">
    <property type="component" value="Unassembled WGS sequence"/>
</dbReference>
<sequence>MSESPEKGTIPAPSTLAASFINSAEHQALSIRTTMPAEAKSTADVLQRYEESLNSHELASLALPISLDNVLSKADELIQKHKTSKAIKFYNVLGRIRDKLSPLDVLFEGICKSVLLNGGEAIWGAIHFVFKLVQNSDSAFEAVLEFFVQIGERIPVIKTLNDTFRDSVMVANAAQRLFAALIEFWSHAVKSYRGIGYHLFKATFSLKPRFEKLKKELDEQFVYLKDAATAQHYQNSEQILQSQRVFLKDHKDDLIITWIRASNYVTDFKNARKKRYQDTCSWILTRPEYQEWLAVLRKGALLVIYGIPGAGKTILSSFLIEQALELKFEGARPHFVLYHYSKGDDGTKNTSITAFRSLLEILYNELLASGAVEDFRERHFQISQKHTKVIATSRKTDDHVSVIPHNRENGQLDVGEDDLHREIVSFVRYKVSKNDVLSEPAQKRLKLLAIDTLSNKRNHNGMFRWAYLMCKDLKLQRKVGAIRNLLNQLPAGLTALYTKILQRLNDYPIADRDFVRLVLRWIAGSLRPLQWHELDQALEIDKFRPIIYEDDDEYEEGNLYLRKDIIMICDSLVQYSGLADGDTIGPIHLCTRDFLRSPVSTLEGFPSRLECYLVDAYEANLTLAQGRFSLNQSKSMNIFRKGKSVMALPNI</sequence>
<dbReference type="EMBL" id="CAJPDQ010000003">
    <property type="protein sequence ID" value="CAF9906659.1"/>
    <property type="molecule type" value="Genomic_DNA"/>
</dbReference>
<dbReference type="AlphaFoldDB" id="A0A8H3EK02"/>
<feature type="domain" description="DUF7708" evidence="2">
    <location>
        <begin position="122"/>
        <end position="232"/>
    </location>
</feature>
<dbReference type="Pfam" id="PF24883">
    <property type="entry name" value="NPHP3_N"/>
    <property type="match status" value="1"/>
</dbReference>
<dbReference type="Pfam" id="PF24809">
    <property type="entry name" value="DUF7708"/>
    <property type="match status" value="1"/>
</dbReference>
<dbReference type="PANTHER" id="PTHR10039:SF14">
    <property type="entry name" value="NACHT DOMAIN-CONTAINING PROTEIN"/>
    <property type="match status" value="1"/>
</dbReference>
<evidence type="ECO:0000313" key="4">
    <source>
        <dbReference type="EMBL" id="CAF9906659.1"/>
    </source>
</evidence>
<proteinExistence type="predicted"/>
<feature type="domain" description="Nephrocystin 3-like N-terminal" evidence="3">
    <location>
        <begin position="278"/>
        <end position="368"/>
    </location>
</feature>
<accession>A0A8H3EK02</accession>
<keyword evidence="5" id="KW-1185">Reference proteome</keyword>
<evidence type="ECO:0000313" key="5">
    <source>
        <dbReference type="Proteomes" id="UP000664169"/>
    </source>
</evidence>
<name>A0A8H3EK02_9LECA</name>
<evidence type="ECO:0000259" key="2">
    <source>
        <dbReference type="Pfam" id="PF24809"/>
    </source>
</evidence>
<evidence type="ECO:0000256" key="1">
    <source>
        <dbReference type="ARBA" id="ARBA00022737"/>
    </source>
</evidence>
<dbReference type="OrthoDB" id="195446at2759"/>
<keyword evidence="1" id="KW-0677">Repeat</keyword>
<organism evidence="4 5">
    <name type="scientific">Gomphillus americanus</name>
    <dbReference type="NCBI Taxonomy" id="1940652"/>
    <lineage>
        <taxon>Eukaryota</taxon>
        <taxon>Fungi</taxon>
        <taxon>Dikarya</taxon>
        <taxon>Ascomycota</taxon>
        <taxon>Pezizomycotina</taxon>
        <taxon>Lecanoromycetes</taxon>
        <taxon>OSLEUM clade</taxon>
        <taxon>Ostropomycetidae</taxon>
        <taxon>Ostropales</taxon>
        <taxon>Graphidaceae</taxon>
        <taxon>Gomphilloideae</taxon>
        <taxon>Gomphillus</taxon>
    </lineage>
</organism>
<dbReference type="PANTHER" id="PTHR10039">
    <property type="entry name" value="AMELOGENIN"/>
    <property type="match status" value="1"/>
</dbReference>